<evidence type="ECO:0000256" key="2">
    <source>
        <dbReference type="ARBA" id="ARBA00023125"/>
    </source>
</evidence>
<organism evidence="7 8">
    <name type="scientific">Kaistia geumhonensis</name>
    <dbReference type="NCBI Taxonomy" id="410839"/>
    <lineage>
        <taxon>Bacteria</taxon>
        <taxon>Pseudomonadati</taxon>
        <taxon>Pseudomonadota</taxon>
        <taxon>Alphaproteobacteria</taxon>
        <taxon>Hyphomicrobiales</taxon>
        <taxon>Kaistiaceae</taxon>
        <taxon>Kaistia</taxon>
    </lineage>
</organism>
<dbReference type="SUPFAM" id="SSF48498">
    <property type="entry name" value="Tetracyclin repressor-like, C-terminal domain"/>
    <property type="match status" value="1"/>
</dbReference>
<reference evidence="7 8" key="1">
    <citation type="submission" date="2023-07" db="EMBL/GenBank/DDBJ databases">
        <title>Genomic Encyclopedia of Type Strains, Phase IV (KMG-IV): sequencing the most valuable type-strain genomes for metagenomic binning, comparative biology and taxonomic classification.</title>
        <authorList>
            <person name="Goeker M."/>
        </authorList>
    </citation>
    <scope>NUCLEOTIDE SEQUENCE [LARGE SCALE GENOMIC DNA]</scope>
    <source>
        <strain evidence="7 8">B1-1</strain>
    </source>
</reference>
<evidence type="ECO:0000256" key="4">
    <source>
        <dbReference type="PROSITE-ProRule" id="PRU00335"/>
    </source>
</evidence>
<dbReference type="PANTHER" id="PTHR30055:SF234">
    <property type="entry name" value="HTH-TYPE TRANSCRIPTIONAL REGULATOR BETI"/>
    <property type="match status" value="1"/>
</dbReference>
<evidence type="ECO:0000259" key="6">
    <source>
        <dbReference type="PROSITE" id="PS50977"/>
    </source>
</evidence>
<keyword evidence="2 4" id="KW-0238">DNA-binding</keyword>
<dbReference type="RefSeq" id="WP_266280167.1">
    <property type="nucleotide sequence ID" value="NZ_JAPKNF010000001.1"/>
</dbReference>
<dbReference type="InterPro" id="IPR050109">
    <property type="entry name" value="HTH-type_TetR-like_transc_reg"/>
</dbReference>
<evidence type="ECO:0000313" key="8">
    <source>
        <dbReference type="Proteomes" id="UP001223743"/>
    </source>
</evidence>
<dbReference type="Proteomes" id="UP001223743">
    <property type="component" value="Unassembled WGS sequence"/>
</dbReference>
<gene>
    <name evidence="7" type="ORF">QO015_001619</name>
</gene>
<keyword evidence="3" id="KW-0804">Transcription</keyword>
<protein>
    <submittedName>
        <fullName evidence="7">AcrR family transcriptional regulator</fullName>
    </submittedName>
</protein>
<dbReference type="Gene3D" id="1.10.357.10">
    <property type="entry name" value="Tetracycline Repressor, domain 2"/>
    <property type="match status" value="1"/>
</dbReference>
<feature type="region of interest" description="Disordered" evidence="5">
    <location>
        <begin position="1"/>
        <end position="28"/>
    </location>
</feature>
<dbReference type="InterPro" id="IPR001647">
    <property type="entry name" value="HTH_TetR"/>
</dbReference>
<accession>A0ABU0M4X3</accession>
<comment type="caution">
    <text evidence="7">The sequence shown here is derived from an EMBL/GenBank/DDBJ whole genome shotgun (WGS) entry which is preliminary data.</text>
</comment>
<dbReference type="InterPro" id="IPR036271">
    <property type="entry name" value="Tet_transcr_reg_TetR-rel_C_sf"/>
</dbReference>
<sequence>MSGTDGKARAEPAERSRHAQRARQDRGAETRARLMVAALDVFGRLGFEAASTREIARQADANLAAIVYHFGGKEGLHRAVAEHVTAEIQQRLGPAAARVSEAFAAGALDKPAARRLLQGMAEAHLDTMLGLREAEAWARFIVREQMEPSPVLETLIGFMTPMHAILRRLVGVLMDRDPDSDEVGFLVFTLLGQAMVFRVAQPIVLRLTGRDAITVGDRALIASLIAGNIDRITGVPLEGRP</sequence>
<feature type="domain" description="HTH tetR-type" evidence="6">
    <location>
        <begin position="28"/>
        <end position="88"/>
    </location>
</feature>
<evidence type="ECO:0000256" key="5">
    <source>
        <dbReference type="SAM" id="MobiDB-lite"/>
    </source>
</evidence>
<proteinExistence type="predicted"/>
<dbReference type="Gene3D" id="1.10.10.60">
    <property type="entry name" value="Homeodomain-like"/>
    <property type="match status" value="1"/>
</dbReference>
<dbReference type="InterPro" id="IPR009057">
    <property type="entry name" value="Homeodomain-like_sf"/>
</dbReference>
<name>A0ABU0M4X3_9HYPH</name>
<feature type="DNA-binding region" description="H-T-H motif" evidence="4">
    <location>
        <begin position="51"/>
        <end position="70"/>
    </location>
</feature>
<dbReference type="PROSITE" id="PS50977">
    <property type="entry name" value="HTH_TETR_2"/>
    <property type="match status" value="1"/>
</dbReference>
<keyword evidence="8" id="KW-1185">Reference proteome</keyword>
<dbReference type="Pfam" id="PF09209">
    <property type="entry name" value="CecR_C"/>
    <property type="match status" value="1"/>
</dbReference>
<dbReference type="SUPFAM" id="SSF46689">
    <property type="entry name" value="Homeodomain-like"/>
    <property type="match status" value="1"/>
</dbReference>
<dbReference type="EMBL" id="JAUSWJ010000001">
    <property type="protein sequence ID" value="MDQ0516006.1"/>
    <property type="molecule type" value="Genomic_DNA"/>
</dbReference>
<dbReference type="Pfam" id="PF00440">
    <property type="entry name" value="TetR_N"/>
    <property type="match status" value="1"/>
</dbReference>
<keyword evidence="1" id="KW-0805">Transcription regulation</keyword>
<evidence type="ECO:0000256" key="3">
    <source>
        <dbReference type="ARBA" id="ARBA00023163"/>
    </source>
</evidence>
<dbReference type="PANTHER" id="PTHR30055">
    <property type="entry name" value="HTH-TYPE TRANSCRIPTIONAL REGULATOR RUTR"/>
    <property type="match status" value="1"/>
</dbReference>
<evidence type="ECO:0000256" key="1">
    <source>
        <dbReference type="ARBA" id="ARBA00023015"/>
    </source>
</evidence>
<evidence type="ECO:0000313" key="7">
    <source>
        <dbReference type="EMBL" id="MDQ0516006.1"/>
    </source>
</evidence>
<dbReference type="InterPro" id="IPR015292">
    <property type="entry name" value="Tscrpt_reg_YbiH_C"/>
</dbReference>